<comment type="caution">
    <text evidence="1">The sequence shown here is derived from an EMBL/GenBank/DDBJ whole genome shotgun (WGS) entry which is preliminary data.</text>
</comment>
<dbReference type="EMBL" id="JAWDGP010006665">
    <property type="protein sequence ID" value="KAK3737109.1"/>
    <property type="molecule type" value="Genomic_DNA"/>
</dbReference>
<gene>
    <name evidence="1" type="ORF">RRG08_016415</name>
</gene>
<name>A0AAE0Y937_9GAST</name>
<reference evidence="1" key="1">
    <citation type="journal article" date="2023" name="G3 (Bethesda)">
        <title>A reference genome for the long-term kleptoplast-retaining sea slug Elysia crispata morphotype clarki.</title>
        <authorList>
            <person name="Eastman K.E."/>
            <person name="Pendleton A.L."/>
            <person name="Shaikh M.A."/>
            <person name="Suttiyut T."/>
            <person name="Ogas R."/>
            <person name="Tomko P."/>
            <person name="Gavelis G."/>
            <person name="Widhalm J.R."/>
            <person name="Wisecaver J.H."/>
        </authorList>
    </citation>
    <scope>NUCLEOTIDE SEQUENCE</scope>
    <source>
        <strain evidence="1">ECLA1</strain>
    </source>
</reference>
<dbReference type="Proteomes" id="UP001283361">
    <property type="component" value="Unassembled WGS sequence"/>
</dbReference>
<evidence type="ECO:0000313" key="2">
    <source>
        <dbReference type="Proteomes" id="UP001283361"/>
    </source>
</evidence>
<organism evidence="1 2">
    <name type="scientific">Elysia crispata</name>
    <name type="common">lettuce slug</name>
    <dbReference type="NCBI Taxonomy" id="231223"/>
    <lineage>
        <taxon>Eukaryota</taxon>
        <taxon>Metazoa</taxon>
        <taxon>Spiralia</taxon>
        <taxon>Lophotrochozoa</taxon>
        <taxon>Mollusca</taxon>
        <taxon>Gastropoda</taxon>
        <taxon>Heterobranchia</taxon>
        <taxon>Euthyneura</taxon>
        <taxon>Panpulmonata</taxon>
        <taxon>Sacoglossa</taxon>
        <taxon>Placobranchoidea</taxon>
        <taxon>Plakobranchidae</taxon>
        <taxon>Elysia</taxon>
    </lineage>
</organism>
<sequence>MSGDPTSKTCSVVVTSSAVLQRLAGSRWAVLQRLAGSRRAGEWRSKLQHSVRILTQDISAVSPTVY</sequence>
<evidence type="ECO:0000313" key="1">
    <source>
        <dbReference type="EMBL" id="KAK3737109.1"/>
    </source>
</evidence>
<proteinExistence type="predicted"/>
<accession>A0AAE0Y937</accession>
<dbReference type="AlphaFoldDB" id="A0AAE0Y937"/>
<keyword evidence="2" id="KW-1185">Reference proteome</keyword>
<protein>
    <submittedName>
        <fullName evidence="1">Uncharacterized protein</fullName>
    </submittedName>
</protein>